<organism evidence="1 2">
    <name type="scientific">Paraburkholderia graminis</name>
    <dbReference type="NCBI Taxonomy" id="60548"/>
    <lineage>
        <taxon>Bacteria</taxon>
        <taxon>Pseudomonadati</taxon>
        <taxon>Pseudomonadota</taxon>
        <taxon>Betaproteobacteria</taxon>
        <taxon>Burkholderiales</taxon>
        <taxon>Burkholderiaceae</taxon>
        <taxon>Paraburkholderia</taxon>
    </lineage>
</organism>
<dbReference type="Gene3D" id="1.10.10.2830">
    <property type="match status" value="1"/>
</dbReference>
<comment type="caution">
    <text evidence="1">The sequence shown here is derived from an EMBL/GenBank/DDBJ whole genome shotgun (WGS) entry which is preliminary data.</text>
</comment>
<accession>A0ABD5CRZ7</accession>
<dbReference type="Proteomes" id="UP001245184">
    <property type="component" value="Unassembled WGS sequence"/>
</dbReference>
<gene>
    <name evidence="1" type="ORF">QF025_006513</name>
</gene>
<protein>
    <submittedName>
        <fullName evidence="1">Uncharacterized protein</fullName>
    </submittedName>
</protein>
<evidence type="ECO:0000313" key="1">
    <source>
        <dbReference type="EMBL" id="MDR6207793.1"/>
    </source>
</evidence>
<name>A0ABD5CRZ7_9BURK</name>
<sequence>MTRNGLLRTFKRRNCFIISACYEDGLAKGKWTTQKGALDALGVSKAELSLALKLHALPPGIIDLFESPTELTPYSVRVIRDVIARDGLQTVVQRIGQQLGAGRKLPARAVLAAIKGRVSGPRRALGRPRNAENKVLKTTPDSPRNISSRYHGGVSRGEWTSYSACARALDIPRKNVRDAVYIKALCDSLPVRFSDAQLTFAVGRKLLALDKEFGRQA</sequence>
<dbReference type="AlphaFoldDB" id="A0ABD5CRZ7"/>
<evidence type="ECO:0000313" key="2">
    <source>
        <dbReference type="Proteomes" id="UP001245184"/>
    </source>
</evidence>
<reference evidence="1 2" key="1">
    <citation type="submission" date="2023-08" db="EMBL/GenBank/DDBJ databases">
        <title>Genome sequencing of plant associated microbes to promote plant fitness in Sorghum bicolor and Oryza sativa.</title>
        <authorList>
            <person name="Coleman-Derr D."/>
        </authorList>
    </citation>
    <scope>NUCLEOTIDE SEQUENCE [LARGE SCALE GENOMIC DNA]</scope>
    <source>
        <strain evidence="1 2">SLBN-33</strain>
    </source>
</reference>
<dbReference type="EMBL" id="JAVIZN010000002">
    <property type="protein sequence ID" value="MDR6207793.1"/>
    <property type="molecule type" value="Genomic_DNA"/>
</dbReference>
<dbReference type="RefSeq" id="WP_310034795.1">
    <property type="nucleotide sequence ID" value="NZ_JAVIZN010000002.1"/>
</dbReference>
<proteinExistence type="predicted"/>